<keyword evidence="4" id="KW-1185">Reference proteome</keyword>
<gene>
    <name evidence="3" type="ORF">QTG54_009958</name>
</gene>
<proteinExistence type="predicted"/>
<feature type="region of interest" description="Disordered" evidence="1">
    <location>
        <begin position="544"/>
        <end position="598"/>
    </location>
</feature>
<keyword evidence="2" id="KW-0812">Transmembrane</keyword>
<feature type="transmembrane region" description="Helical" evidence="2">
    <location>
        <begin position="121"/>
        <end position="141"/>
    </location>
</feature>
<organism evidence="3 4">
    <name type="scientific">Skeletonema marinoi</name>
    <dbReference type="NCBI Taxonomy" id="267567"/>
    <lineage>
        <taxon>Eukaryota</taxon>
        <taxon>Sar</taxon>
        <taxon>Stramenopiles</taxon>
        <taxon>Ochrophyta</taxon>
        <taxon>Bacillariophyta</taxon>
        <taxon>Coscinodiscophyceae</taxon>
        <taxon>Thalassiosirophycidae</taxon>
        <taxon>Thalassiosirales</taxon>
        <taxon>Skeletonemataceae</taxon>
        <taxon>Skeletonema</taxon>
        <taxon>Skeletonema marinoi-dohrnii complex</taxon>
    </lineage>
</organism>
<protein>
    <submittedName>
        <fullName evidence="3">Uncharacterized protein</fullName>
    </submittedName>
</protein>
<evidence type="ECO:0000256" key="1">
    <source>
        <dbReference type="SAM" id="MobiDB-lite"/>
    </source>
</evidence>
<comment type="caution">
    <text evidence="3">The sequence shown here is derived from an EMBL/GenBank/DDBJ whole genome shotgun (WGS) entry which is preliminary data.</text>
</comment>
<dbReference type="Proteomes" id="UP001224775">
    <property type="component" value="Unassembled WGS sequence"/>
</dbReference>
<dbReference type="Gene3D" id="3.30.420.10">
    <property type="entry name" value="Ribonuclease H-like superfamily/Ribonuclease H"/>
    <property type="match status" value="2"/>
</dbReference>
<sequence>MFAAGHLAHDAFGVGSFIVCLPVFYFLLWTSHRLKAPVTTRMDKACCFCGLFTFLVLVKVYEVLQRRFTKARLRLRLHEIVCTKSLGRLSISGRIDNRMKSKKKRRRMMLKKPPRAVSPRSWKYSVLFNFAFIFVCLMPMVRAARSMRSGNSSGAESVAAAAAGALLAGAAQQLQDSDEGEITLSVVSPTLPDTETKLDLPADKTNYIYTRKEFIELLLVHGSSKSVTKTRLINVIDAWAKEMRVRNNLKKGTQKFGPSSSSLKGFFKVAKTTVDCYTEEMISELLADFEVGSEEWLQRVKLIANCKCHSPGTEDYIYSIFNYIAATPCVTPDNTDQTFSFADDNEEVIPEGVRVSPCSSVQSEQFTFSAPAEAKQDWNKGRWSNEELAFAERLISEFETGLIPVPTGTSVTEFLQAALHCNDNKRISQKLGKDHGLRAIKPFVRNPTWYKMTDSDIEMKISELKGLEESFLKANFVNRSQAPPAPIFGCLLENTFDPNSPLRSQLAVAHSEFSSVTTDTGLIGNLWKLLRKYVTGDNVVESTPITIETSDDEISNGSSEDDEGEEDAEHASTTNDKPRQSRKRRQGRERTSAAATRAKSKTVLNDYDTLNSAASYLDFDASPRISRGGNGIEVEVHKKKLPSEDMRWQILYFTQEVMIEAEVEPRMRKTVQSLVAKLLFYDHGYTRVKGISTMDSKWRRALDESFVNGTTQDHPLRAKYKGRKSLVAKIELEHPGLMLKLFRKAQKTIGNQATFSELASTMKKLAKTDPMGCHDIPLSRGIVYRWFRDIGGKEKSPKPKPYLTDDQKQGRKLWCEEEKQRMEDEGDDYYACFLDEKWFYTQSLRRKIKFLPAMAGEEGVVYEVPRTISRRNVAKVMYLGVVANPIPDKNFDGKIFLKRISEMREYKRASTNQNFSDCAVVNAQLKRGEWHMVVTDGMTLGDLRDVLEYQYNLEDHIVDRLALRFYVPGKDEDSHKCMYIENENDSIPHVDRLSLGGYTLMVKYDKGDEREVDVSCDSRFMEDTMPEVGKAVREAYHWVDENIPIYLYLDNAGGHGTNEVVERYVKLLENKYNVICVHQRPRSPETNMLDLGVWMALQNVVERLHYKRRHSADALARTVEKAWYDLEEIKLSNVFRRWKFVLDLIIEDEGDNLKVESKRGKLFRAPSDEAETIDVAETNDAADDAVDDEAVGGRDALADEDEDEAAETFDRDAEYTDPLDCWEDATGDELTSKCCAKSSCRMSDLPLASTHKCLNCCGIMHGICGVEWDELSSNGFDIRKSSLSSQGQQFLNAQHTMNEICLECCENLTK</sequence>
<reference evidence="3" key="1">
    <citation type="submission" date="2023-06" db="EMBL/GenBank/DDBJ databases">
        <title>Survivors Of The Sea: Transcriptome response of Skeletonema marinoi to long-term dormancy.</title>
        <authorList>
            <person name="Pinder M.I.M."/>
            <person name="Kourtchenko O."/>
            <person name="Robertson E.K."/>
            <person name="Larsson T."/>
            <person name="Maumus F."/>
            <person name="Osuna-Cruz C.M."/>
            <person name="Vancaester E."/>
            <person name="Stenow R."/>
            <person name="Vandepoele K."/>
            <person name="Ploug H."/>
            <person name="Bruchert V."/>
            <person name="Godhe A."/>
            <person name="Topel M."/>
        </authorList>
    </citation>
    <scope>NUCLEOTIDE SEQUENCE</scope>
    <source>
        <strain evidence="3">R05AC</strain>
    </source>
</reference>
<dbReference type="PANTHER" id="PTHR35213">
    <property type="entry name" value="RING-TYPE DOMAIN-CONTAINING PROTEIN-RELATED"/>
    <property type="match status" value="1"/>
</dbReference>
<evidence type="ECO:0000313" key="3">
    <source>
        <dbReference type="EMBL" id="KAK1739415.1"/>
    </source>
</evidence>
<keyword evidence="2" id="KW-0472">Membrane</keyword>
<dbReference type="InterPro" id="IPR036397">
    <property type="entry name" value="RNaseH_sf"/>
</dbReference>
<feature type="transmembrane region" description="Helical" evidence="2">
    <location>
        <begin position="12"/>
        <end position="30"/>
    </location>
</feature>
<dbReference type="EMBL" id="JATAAI010000018">
    <property type="protein sequence ID" value="KAK1739415.1"/>
    <property type="molecule type" value="Genomic_DNA"/>
</dbReference>
<evidence type="ECO:0000313" key="4">
    <source>
        <dbReference type="Proteomes" id="UP001224775"/>
    </source>
</evidence>
<keyword evidence="2" id="KW-1133">Transmembrane helix</keyword>
<feature type="compositionally biased region" description="Acidic residues" evidence="1">
    <location>
        <begin position="549"/>
        <end position="568"/>
    </location>
</feature>
<evidence type="ECO:0000256" key="2">
    <source>
        <dbReference type="SAM" id="Phobius"/>
    </source>
</evidence>
<feature type="transmembrane region" description="Helical" evidence="2">
    <location>
        <begin position="42"/>
        <end position="64"/>
    </location>
</feature>
<dbReference type="GO" id="GO:0003676">
    <property type="term" value="F:nucleic acid binding"/>
    <property type="evidence" value="ECO:0007669"/>
    <property type="project" value="InterPro"/>
</dbReference>
<dbReference type="PANTHER" id="PTHR35213:SF3">
    <property type="entry name" value="MYB-LIKE DOMAIN-CONTAINING PROTEIN"/>
    <property type="match status" value="1"/>
</dbReference>
<accession>A0AAD8Y6C4</accession>
<name>A0AAD8Y6C4_9STRA</name>